<evidence type="ECO:0000313" key="2">
    <source>
        <dbReference type="EMBL" id="ERE65844.1"/>
    </source>
</evidence>
<evidence type="ECO:0000313" key="3">
    <source>
        <dbReference type="Proteomes" id="UP000030759"/>
    </source>
</evidence>
<keyword evidence="2" id="KW-0396">Initiation factor</keyword>
<accession>A0A061HWA9</accession>
<feature type="region of interest" description="Disordered" evidence="1">
    <location>
        <begin position="1"/>
        <end position="46"/>
    </location>
</feature>
<keyword evidence="2" id="KW-0648">Protein biosynthesis</keyword>
<dbReference type="GO" id="GO:0003743">
    <property type="term" value="F:translation initiation factor activity"/>
    <property type="evidence" value="ECO:0007669"/>
    <property type="project" value="UniProtKB-KW"/>
</dbReference>
<organism evidence="2 3">
    <name type="scientific">Cricetulus griseus</name>
    <name type="common">Chinese hamster</name>
    <name type="synonym">Cricetulus barabensis griseus</name>
    <dbReference type="NCBI Taxonomy" id="10029"/>
    <lineage>
        <taxon>Eukaryota</taxon>
        <taxon>Metazoa</taxon>
        <taxon>Chordata</taxon>
        <taxon>Craniata</taxon>
        <taxon>Vertebrata</taxon>
        <taxon>Euteleostomi</taxon>
        <taxon>Mammalia</taxon>
        <taxon>Eutheria</taxon>
        <taxon>Euarchontoglires</taxon>
        <taxon>Glires</taxon>
        <taxon>Rodentia</taxon>
        <taxon>Myomorpha</taxon>
        <taxon>Muroidea</taxon>
        <taxon>Cricetidae</taxon>
        <taxon>Cricetinae</taxon>
        <taxon>Cricetulus</taxon>
    </lineage>
</organism>
<dbReference type="AlphaFoldDB" id="A0A061HWA9"/>
<sequence length="271" mass="29915">MFVDSGSNSNEVEEKDDKIEDEDDQEASDDEDEDDEEDEEDEEEKEIDYFEAVLERELQAKFIQPDFYETQKDYSSIITGIKRLIDYKEKKLQHIYKKAQRQKELLRNVENLTLKGMDVNTDPSYGWAMDPDMVLRNSLGPYVTIVLFDSVSYFDGCGSNSPVVLEPPHGSRCGPRSLASTLPLMATGASDISDDPDCGRALDPDMALAIAQACATPWSCVVAHVTQHVVGSAVVEPSGTKKATGEMTGAGILKSCSIHMGHEGKAHQQAD</sequence>
<protein>
    <submittedName>
        <fullName evidence="2">Transcription initiation factor TFIID subunit 7-like protein</fullName>
    </submittedName>
</protein>
<reference evidence="3" key="1">
    <citation type="journal article" date="2013" name="Nat. Biotechnol.">
        <title>Chinese hamster genome sequenced from sorted chromosomes.</title>
        <authorList>
            <person name="Brinkrolf K."/>
            <person name="Rupp O."/>
            <person name="Laux H."/>
            <person name="Kollin F."/>
            <person name="Ernst W."/>
            <person name="Linke B."/>
            <person name="Kofler R."/>
            <person name="Romand S."/>
            <person name="Hesse F."/>
            <person name="Budach W.E."/>
            <person name="Galosy S."/>
            <person name="Muller D."/>
            <person name="Noll T."/>
            <person name="Wienberg J."/>
            <person name="Jostock T."/>
            <person name="Leonard M."/>
            <person name="Grillari J."/>
            <person name="Tauch A."/>
            <person name="Goesmann A."/>
            <person name="Helk B."/>
            <person name="Mott J.E."/>
            <person name="Puhler A."/>
            <person name="Borth N."/>
        </authorList>
    </citation>
    <scope>NUCLEOTIDE SEQUENCE [LARGE SCALE GENOMIC DNA]</scope>
    <source>
        <strain evidence="3">17A/GY</strain>
    </source>
</reference>
<feature type="compositionally biased region" description="Polar residues" evidence="1">
    <location>
        <begin position="1"/>
        <end position="10"/>
    </location>
</feature>
<proteinExistence type="predicted"/>
<name>A0A061HWA9_CRIGR</name>
<gene>
    <name evidence="2" type="ORF">H671_xg19903</name>
</gene>
<dbReference type="Proteomes" id="UP000030759">
    <property type="component" value="Unassembled WGS sequence"/>
</dbReference>
<dbReference type="EMBL" id="KE683135">
    <property type="protein sequence ID" value="ERE65844.1"/>
    <property type="molecule type" value="Genomic_DNA"/>
</dbReference>
<feature type="compositionally biased region" description="Acidic residues" evidence="1">
    <location>
        <begin position="11"/>
        <end position="46"/>
    </location>
</feature>
<evidence type="ECO:0000256" key="1">
    <source>
        <dbReference type="SAM" id="MobiDB-lite"/>
    </source>
</evidence>